<dbReference type="AlphaFoldDB" id="A0A9W7J676"/>
<name>A0A9W7J676_HIBTR</name>
<evidence type="ECO:0000256" key="1">
    <source>
        <dbReference type="SAM" id="MobiDB-lite"/>
    </source>
</evidence>
<dbReference type="EMBL" id="BSYR01000048">
    <property type="protein sequence ID" value="GMJ07108.1"/>
    <property type="molecule type" value="Genomic_DNA"/>
</dbReference>
<evidence type="ECO:0000313" key="3">
    <source>
        <dbReference type="Proteomes" id="UP001165190"/>
    </source>
</evidence>
<dbReference type="OrthoDB" id="1082160at2759"/>
<reference evidence="2" key="1">
    <citation type="submission" date="2023-05" db="EMBL/GenBank/DDBJ databases">
        <title>Genome and transcriptome analyses reveal genes involved in the formation of fine ridges on petal epidermal cells in Hibiscus trionum.</title>
        <authorList>
            <person name="Koshimizu S."/>
            <person name="Masuda S."/>
            <person name="Ishii T."/>
            <person name="Shirasu K."/>
            <person name="Hoshino A."/>
            <person name="Arita M."/>
        </authorList>
    </citation>
    <scope>NUCLEOTIDE SEQUENCE</scope>
    <source>
        <strain evidence="2">Hamamatsu line</strain>
    </source>
</reference>
<proteinExistence type="predicted"/>
<keyword evidence="3" id="KW-1185">Reference proteome</keyword>
<comment type="caution">
    <text evidence="2">The sequence shown here is derived from an EMBL/GenBank/DDBJ whole genome shotgun (WGS) entry which is preliminary data.</text>
</comment>
<dbReference type="PANTHER" id="PTHR33640">
    <property type="entry name" value="TRANSMEMBRANE PROTEIN"/>
    <property type="match status" value="1"/>
</dbReference>
<accession>A0A9W7J676</accession>
<dbReference type="Proteomes" id="UP001165190">
    <property type="component" value="Unassembled WGS sequence"/>
</dbReference>
<protein>
    <submittedName>
        <fullName evidence="2">Uncharacterized protein</fullName>
    </submittedName>
</protein>
<organism evidence="2 3">
    <name type="scientific">Hibiscus trionum</name>
    <name type="common">Flower of an hour</name>
    <dbReference type="NCBI Taxonomy" id="183268"/>
    <lineage>
        <taxon>Eukaryota</taxon>
        <taxon>Viridiplantae</taxon>
        <taxon>Streptophyta</taxon>
        <taxon>Embryophyta</taxon>
        <taxon>Tracheophyta</taxon>
        <taxon>Spermatophyta</taxon>
        <taxon>Magnoliopsida</taxon>
        <taxon>eudicotyledons</taxon>
        <taxon>Gunneridae</taxon>
        <taxon>Pentapetalae</taxon>
        <taxon>rosids</taxon>
        <taxon>malvids</taxon>
        <taxon>Malvales</taxon>
        <taxon>Malvaceae</taxon>
        <taxon>Malvoideae</taxon>
        <taxon>Hibiscus</taxon>
    </lineage>
</organism>
<sequence length="109" mass="12717">MTTTSVTLTVTKPKPVIISTDEVKQKEYRRTRSVLSGSGNQRRPCRHQKFKRSETTMMGRELVVLRTEPPRKSFDEMSNEEFRLIVDSFIAERRKTLIQENCKSIVVKN</sequence>
<gene>
    <name evidence="2" type="ORF">HRI_004380000</name>
</gene>
<dbReference type="PANTHER" id="PTHR33640:SF34">
    <property type="entry name" value="PROTEIN, PUTATIVE-RELATED"/>
    <property type="match status" value="1"/>
</dbReference>
<evidence type="ECO:0000313" key="2">
    <source>
        <dbReference type="EMBL" id="GMJ07108.1"/>
    </source>
</evidence>
<feature type="region of interest" description="Disordered" evidence="1">
    <location>
        <begin position="28"/>
        <end position="48"/>
    </location>
</feature>